<sequence length="319" mass="33128">MSRHARQEMIIGAAAQARLAASHVLMIGAGGLGVPVLQYLAGAGIGRITLLDPDHVEESNLHRQVLYRMDDIGAPKAEAAARHLRALAPALDITAELATLTPSRAPDLVAGADLVVDGADSFAVSYILSDACLAAGTPLVSGSVLGARGYAGMYCGDAPSLRAVFPDLPQTAATCATAGVLGPVVGMTGTLCAQLALAHLAGQEPRPAGRLVTLDMESYAPSSFSFLGAPEPNQRWPFIDAGLLRDGDQMVELRPEAEAPTPFVPQARRARPEAVTELALDPARRVVLGCQTGLRSWRAARALAEAGRYDIALCAAVAA</sequence>
<dbReference type="PROSITE" id="PS50206">
    <property type="entry name" value="RHODANESE_3"/>
    <property type="match status" value="1"/>
</dbReference>
<keyword evidence="3" id="KW-1185">Reference proteome</keyword>
<dbReference type="PANTHER" id="PTHR10953">
    <property type="entry name" value="UBIQUITIN-ACTIVATING ENZYME E1"/>
    <property type="match status" value="1"/>
</dbReference>
<dbReference type="SUPFAM" id="SSF52821">
    <property type="entry name" value="Rhodanese/Cell cycle control phosphatase"/>
    <property type="match status" value="1"/>
</dbReference>
<dbReference type="InterPro" id="IPR001763">
    <property type="entry name" value="Rhodanese-like_dom"/>
</dbReference>
<dbReference type="GO" id="GO:0005737">
    <property type="term" value="C:cytoplasm"/>
    <property type="evidence" value="ECO:0007669"/>
    <property type="project" value="TreeGrafter"/>
</dbReference>
<dbReference type="GO" id="GO:0004792">
    <property type="term" value="F:thiosulfate-cyanide sulfurtransferase activity"/>
    <property type="evidence" value="ECO:0007669"/>
    <property type="project" value="TreeGrafter"/>
</dbReference>
<dbReference type="EMBL" id="AALY01000003">
    <property type="protein sequence ID" value="EAP75576.1"/>
    <property type="molecule type" value="Genomic_DNA"/>
</dbReference>
<protein>
    <submittedName>
        <fullName evidence="2">Thiamine biosynthesis protein ThiF</fullName>
    </submittedName>
</protein>
<dbReference type="CDD" id="cd00757">
    <property type="entry name" value="ThiF_MoeB_HesA_family"/>
    <property type="match status" value="1"/>
</dbReference>
<dbReference type="CDD" id="cd00158">
    <property type="entry name" value="RHOD"/>
    <property type="match status" value="1"/>
</dbReference>
<evidence type="ECO:0000313" key="3">
    <source>
        <dbReference type="Proteomes" id="UP000005954"/>
    </source>
</evidence>
<dbReference type="HOGENOM" id="CLU_013325_1_0_5"/>
<dbReference type="Gene3D" id="3.40.50.720">
    <property type="entry name" value="NAD(P)-binding Rossmann-like Domain"/>
    <property type="match status" value="1"/>
</dbReference>
<evidence type="ECO:0000259" key="1">
    <source>
        <dbReference type="PROSITE" id="PS50206"/>
    </source>
</evidence>
<dbReference type="AlphaFoldDB" id="A3SR17"/>
<accession>A3SR17</accession>
<dbReference type="eggNOG" id="COG0476">
    <property type="taxonomic scope" value="Bacteria"/>
</dbReference>
<dbReference type="RefSeq" id="WP_009814139.1">
    <property type="nucleotide sequence ID" value="NZ_CH724156.1"/>
</dbReference>
<dbReference type="STRING" id="89187.ISM_10646"/>
<name>A3SR17_ROSNI</name>
<reference evidence="2 3" key="1">
    <citation type="submission" date="2005-12" db="EMBL/GenBank/DDBJ databases">
        <authorList>
            <person name="Moran M.A."/>
            <person name="Ferriera S."/>
            <person name="Johnson J."/>
            <person name="Kravitz S."/>
            <person name="Halpern A."/>
            <person name="Remington K."/>
            <person name="Beeson K."/>
            <person name="Tran B."/>
            <person name="Rogers Y.-H."/>
            <person name="Friedman R."/>
            <person name="Venter J.C."/>
        </authorList>
    </citation>
    <scope>NUCLEOTIDE SEQUENCE [LARGE SCALE GENOMIC DNA]</scope>
    <source>
        <strain evidence="3">ATCC BAA-591 / DSM 15170 / ISM</strain>
    </source>
</reference>
<dbReference type="GO" id="GO:0008641">
    <property type="term" value="F:ubiquitin-like modifier activating enzyme activity"/>
    <property type="evidence" value="ECO:0007669"/>
    <property type="project" value="InterPro"/>
</dbReference>
<dbReference type="GO" id="GO:0016779">
    <property type="term" value="F:nucleotidyltransferase activity"/>
    <property type="evidence" value="ECO:0007669"/>
    <property type="project" value="TreeGrafter"/>
</dbReference>
<evidence type="ECO:0000313" key="2">
    <source>
        <dbReference type="EMBL" id="EAP75576.1"/>
    </source>
</evidence>
<dbReference type="PANTHER" id="PTHR10953:SF102">
    <property type="entry name" value="ADENYLYLTRANSFERASE AND SULFURTRANSFERASE MOCS3"/>
    <property type="match status" value="1"/>
</dbReference>
<proteinExistence type="predicted"/>
<organism evidence="2 3">
    <name type="scientific">Roseovarius nubinhibens (strain ATCC BAA-591 / DSM 15170 / ISM)</name>
    <dbReference type="NCBI Taxonomy" id="89187"/>
    <lineage>
        <taxon>Bacteria</taxon>
        <taxon>Pseudomonadati</taxon>
        <taxon>Pseudomonadota</taxon>
        <taxon>Alphaproteobacteria</taxon>
        <taxon>Rhodobacterales</taxon>
        <taxon>Roseobacteraceae</taxon>
        <taxon>Roseovarius</taxon>
    </lineage>
</organism>
<dbReference type="Pfam" id="PF00899">
    <property type="entry name" value="ThiF"/>
    <property type="match status" value="1"/>
</dbReference>
<dbReference type="InterPro" id="IPR035985">
    <property type="entry name" value="Ubiquitin-activating_enz"/>
</dbReference>
<feature type="domain" description="Rhodanese" evidence="1">
    <location>
        <begin position="268"/>
        <end position="315"/>
    </location>
</feature>
<comment type="caution">
    <text evidence="2">The sequence shown here is derived from an EMBL/GenBank/DDBJ whole genome shotgun (WGS) entry which is preliminary data.</text>
</comment>
<dbReference type="InterPro" id="IPR036873">
    <property type="entry name" value="Rhodanese-like_dom_sf"/>
</dbReference>
<dbReference type="Proteomes" id="UP000005954">
    <property type="component" value="Unassembled WGS sequence"/>
</dbReference>
<gene>
    <name evidence="2" type="ORF">ISM_10646</name>
</gene>
<dbReference type="InterPro" id="IPR000594">
    <property type="entry name" value="ThiF_NAD_FAD-bd"/>
</dbReference>
<dbReference type="InterPro" id="IPR045886">
    <property type="entry name" value="ThiF/MoeB/HesA"/>
</dbReference>
<dbReference type="SUPFAM" id="SSF69572">
    <property type="entry name" value="Activating enzymes of the ubiquitin-like proteins"/>
    <property type="match status" value="1"/>
</dbReference>